<evidence type="ECO:0000256" key="1">
    <source>
        <dbReference type="ARBA" id="ARBA00004613"/>
    </source>
</evidence>
<evidence type="ECO:0000256" key="5">
    <source>
        <dbReference type="ARBA" id="ARBA00023235"/>
    </source>
</evidence>
<dbReference type="GO" id="GO:0050178">
    <property type="term" value="F:phenylpyruvate tautomerase activity"/>
    <property type="evidence" value="ECO:0007669"/>
    <property type="project" value="UniProtKB-EC"/>
</dbReference>
<evidence type="ECO:0000256" key="7">
    <source>
        <dbReference type="ARBA" id="ARBA00036823"/>
    </source>
</evidence>
<evidence type="ECO:0000256" key="8">
    <source>
        <dbReference type="ARBA" id="ARBA00038932"/>
    </source>
</evidence>
<dbReference type="Pfam" id="PF01187">
    <property type="entry name" value="MIF"/>
    <property type="match status" value="1"/>
</dbReference>
<evidence type="ECO:0000256" key="9">
    <source>
        <dbReference type="ARBA" id="ARBA00039086"/>
    </source>
</evidence>
<protein>
    <recommendedName>
        <fullName evidence="12">L-dopachrome isomerase</fullName>
        <ecNumber evidence="9">5.3.2.1</ecNumber>
        <ecNumber evidence="8">5.3.3.12</ecNumber>
    </recommendedName>
    <alternativeName>
        <fullName evidence="10">L-dopachrome tautomerase</fullName>
    </alternativeName>
    <alternativeName>
        <fullName evidence="11">Phenylpyruvate tautomerase</fullName>
    </alternativeName>
</protein>
<dbReference type="EMBL" id="HBFA01008343">
    <property type="protein sequence ID" value="CAD8656303.1"/>
    <property type="molecule type" value="Transcribed_RNA"/>
</dbReference>
<dbReference type="GO" id="GO:0005125">
    <property type="term" value="F:cytokine activity"/>
    <property type="evidence" value="ECO:0007669"/>
    <property type="project" value="UniProtKB-KW"/>
</dbReference>
<evidence type="ECO:0000256" key="11">
    <source>
        <dbReference type="ARBA" id="ARBA00041912"/>
    </source>
</evidence>
<evidence type="ECO:0000256" key="10">
    <source>
        <dbReference type="ARBA" id="ARBA00041631"/>
    </source>
</evidence>
<evidence type="ECO:0000313" key="13">
    <source>
        <dbReference type="EMBL" id="CAD8656303.1"/>
    </source>
</evidence>
<keyword evidence="3" id="KW-0202">Cytokine</keyword>
<organism evidence="13">
    <name type="scientific">Pyramimonas obovata</name>
    <dbReference type="NCBI Taxonomy" id="1411642"/>
    <lineage>
        <taxon>Eukaryota</taxon>
        <taxon>Viridiplantae</taxon>
        <taxon>Chlorophyta</taxon>
        <taxon>Pyramimonadophyceae</taxon>
        <taxon>Pyramimonadales</taxon>
        <taxon>Pyramimonadaceae</taxon>
        <taxon>Pyramimonas</taxon>
        <taxon>Pyramimonas incertae sedis</taxon>
    </lineage>
</organism>
<dbReference type="SUPFAM" id="SSF55331">
    <property type="entry name" value="Tautomerase/MIF"/>
    <property type="match status" value="1"/>
</dbReference>
<keyword evidence="4" id="KW-0964">Secreted</keyword>
<dbReference type="EC" id="5.3.3.12" evidence="8"/>
<comment type="catalytic activity">
    <reaction evidence="6">
        <text>3-phenylpyruvate = enol-phenylpyruvate</text>
        <dbReference type="Rhea" id="RHEA:17097"/>
        <dbReference type="ChEBI" id="CHEBI:16815"/>
        <dbReference type="ChEBI" id="CHEBI:18005"/>
        <dbReference type="EC" id="5.3.2.1"/>
    </reaction>
</comment>
<dbReference type="GO" id="GO:0004167">
    <property type="term" value="F:dopachrome isomerase activity"/>
    <property type="evidence" value="ECO:0007669"/>
    <property type="project" value="UniProtKB-EC"/>
</dbReference>
<dbReference type="InterPro" id="IPR001398">
    <property type="entry name" value="Macrophage_inhib_fac"/>
</dbReference>
<sequence length="123" mass="13209">MPTVQVASNVEVADKATLVKLIEEMTDILAPAAKVPREYVHIHVMPGQTMSFGADHTTPLCQVSVMVCEGQLDVWTKNTVAKELCEPLKKAFAGLGAERTQVVFPTLTFIQIAIGGALLGDNC</sequence>
<evidence type="ECO:0000256" key="2">
    <source>
        <dbReference type="ARBA" id="ARBA00005851"/>
    </source>
</evidence>
<accession>A0A7S0N2H9</accession>
<proteinExistence type="inferred from homology"/>
<dbReference type="AlphaFoldDB" id="A0A7S0N2H9"/>
<dbReference type="EC" id="5.3.2.1" evidence="9"/>
<dbReference type="PANTHER" id="PTHR11954">
    <property type="entry name" value="D-DOPACHROME DECARBOXYLASE"/>
    <property type="match status" value="1"/>
</dbReference>
<evidence type="ECO:0000256" key="6">
    <source>
        <dbReference type="ARBA" id="ARBA00036735"/>
    </source>
</evidence>
<keyword evidence="5" id="KW-0413">Isomerase</keyword>
<evidence type="ECO:0000256" key="4">
    <source>
        <dbReference type="ARBA" id="ARBA00022525"/>
    </source>
</evidence>
<reference evidence="13" key="1">
    <citation type="submission" date="2021-01" db="EMBL/GenBank/DDBJ databases">
        <authorList>
            <person name="Corre E."/>
            <person name="Pelletier E."/>
            <person name="Niang G."/>
            <person name="Scheremetjew M."/>
            <person name="Finn R."/>
            <person name="Kale V."/>
            <person name="Holt S."/>
            <person name="Cochrane G."/>
            <person name="Meng A."/>
            <person name="Brown T."/>
            <person name="Cohen L."/>
        </authorList>
    </citation>
    <scope>NUCLEOTIDE SEQUENCE</scope>
    <source>
        <strain evidence="13">CCMP722</strain>
    </source>
</reference>
<evidence type="ECO:0000256" key="12">
    <source>
        <dbReference type="ARBA" id="ARBA00042730"/>
    </source>
</evidence>
<comment type="subcellular location">
    <subcellularLocation>
        <location evidence="1">Secreted</location>
    </subcellularLocation>
</comment>
<comment type="catalytic activity">
    <reaction evidence="7">
        <text>L-dopachrome = 5,6-dihydroxyindole-2-carboxylate</text>
        <dbReference type="Rhea" id="RHEA:13041"/>
        <dbReference type="ChEBI" id="CHEBI:16875"/>
        <dbReference type="ChEBI" id="CHEBI:57509"/>
        <dbReference type="EC" id="5.3.3.12"/>
    </reaction>
</comment>
<evidence type="ECO:0000256" key="3">
    <source>
        <dbReference type="ARBA" id="ARBA00022514"/>
    </source>
</evidence>
<dbReference type="GO" id="GO:0005615">
    <property type="term" value="C:extracellular space"/>
    <property type="evidence" value="ECO:0007669"/>
    <property type="project" value="UniProtKB-KW"/>
</dbReference>
<name>A0A7S0N2H9_9CHLO</name>
<comment type="similarity">
    <text evidence="2">Belongs to the MIF family.</text>
</comment>
<gene>
    <name evidence="13" type="ORF">POBO1169_LOCUS4369</name>
</gene>
<dbReference type="Gene3D" id="3.30.429.10">
    <property type="entry name" value="Macrophage Migration Inhibitory Factor"/>
    <property type="match status" value="1"/>
</dbReference>
<dbReference type="InterPro" id="IPR014347">
    <property type="entry name" value="Tautomerase/MIF_sf"/>
</dbReference>
<dbReference type="PANTHER" id="PTHR11954:SF6">
    <property type="entry name" value="MACROPHAGE MIGRATION INHIBITORY FACTOR"/>
    <property type="match status" value="1"/>
</dbReference>